<dbReference type="AlphaFoldDB" id="A0A8H3EDB6"/>
<organism evidence="2 3">
    <name type="scientific">Heterodermia speciosa</name>
    <dbReference type="NCBI Taxonomy" id="116794"/>
    <lineage>
        <taxon>Eukaryota</taxon>
        <taxon>Fungi</taxon>
        <taxon>Dikarya</taxon>
        <taxon>Ascomycota</taxon>
        <taxon>Pezizomycotina</taxon>
        <taxon>Lecanoromycetes</taxon>
        <taxon>OSLEUM clade</taxon>
        <taxon>Lecanoromycetidae</taxon>
        <taxon>Caliciales</taxon>
        <taxon>Physciaceae</taxon>
        <taxon>Heterodermia</taxon>
    </lineage>
</organism>
<sequence length="179" mass="20886">MPIPTASQLLMVASLFGFAFYAGYEWRRRTSGVNSATRREEIAREIRDQIGPQVRDELRRDLADEVFWNLAEEERAGVIENLWNEERESVRGQLRRDERRGVRQEIRVAERPGVIARLEAEERAGVRAREREKWIRKGRADADAGNFEAGVHDGRMQILEERRKGRRRLARDVEVSDSD</sequence>
<comment type="caution">
    <text evidence="2">The sequence shown here is derived from an EMBL/GenBank/DDBJ whole genome shotgun (WGS) entry which is preliminary data.</text>
</comment>
<keyword evidence="1" id="KW-1133">Transmembrane helix</keyword>
<evidence type="ECO:0000313" key="3">
    <source>
        <dbReference type="Proteomes" id="UP000664521"/>
    </source>
</evidence>
<evidence type="ECO:0000313" key="2">
    <source>
        <dbReference type="EMBL" id="CAF9903018.1"/>
    </source>
</evidence>
<feature type="transmembrane region" description="Helical" evidence="1">
    <location>
        <begin position="6"/>
        <end position="24"/>
    </location>
</feature>
<keyword evidence="3" id="KW-1185">Reference proteome</keyword>
<reference evidence="2" key="1">
    <citation type="submission" date="2021-03" db="EMBL/GenBank/DDBJ databases">
        <authorList>
            <person name="Tagirdzhanova G."/>
        </authorList>
    </citation>
    <scope>NUCLEOTIDE SEQUENCE</scope>
</reference>
<proteinExistence type="predicted"/>
<dbReference type="EMBL" id="CAJPDS010000001">
    <property type="protein sequence ID" value="CAF9903018.1"/>
    <property type="molecule type" value="Genomic_DNA"/>
</dbReference>
<keyword evidence="1" id="KW-0472">Membrane</keyword>
<keyword evidence="1" id="KW-0812">Transmembrane</keyword>
<gene>
    <name evidence="2" type="ORF">HETSPECPRED_000089</name>
</gene>
<name>A0A8H3EDB6_9LECA</name>
<dbReference type="Proteomes" id="UP000664521">
    <property type="component" value="Unassembled WGS sequence"/>
</dbReference>
<accession>A0A8H3EDB6</accession>
<evidence type="ECO:0000256" key="1">
    <source>
        <dbReference type="SAM" id="Phobius"/>
    </source>
</evidence>
<protein>
    <submittedName>
        <fullName evidence="2">Uncharacterized protein</fullName>
    </submittedName>
</protein>